<evidence type="ECO:0000256" key="1">
    <source>
        <dbReference type="ARBA" id="ARBA00004141"/>
    </source>
</evidence>
<evidence type="ECO:0000256" key="5">
    <source>
        <dbReference type="ARBA" id="ARBA00034313"/>
    </source>
</evidence>
<feature type="transmembrane region" description="Helical" evidence="6">
    <location>
        <begin position="12"/>
        <end position="33"/>
    </location>
</feature>
<dbReference type="Proteomes" id="UP000800094">
    <property type="component" value="Unassembled WGS sequence"/>
</dbReference>
<comment type="subcellular location">
    <subcellularLocation>
        <location evidence="1">Membrane</location>
        <topology evidence="1">Multi-pass membrane protein</topology>
    </subcellularLocation>
</comment>
<dbReference type="PANTHER" id="PTHR35042:SF1">
    <property type="entry name" value="DUF1772-DOMAIN-CONTAINING PROTEIN"/>
    <property type="match status" value="1"/>
</dbReference>
<keyword evidence="2 6" id="KW-0812">Transmembrane</keyword>
<keyword evidence="8" id="KW-1185">Reference proteome</keyword>
<dbReference type="AlphaFoldDB" id="A0A6A6HVI5"/>
<evidence type="ECO:0000256" key="4">
    <source>
        <dbReference type="ARBA" id="ARBA00023136"/>
    </source>
</evidence>
<feature type="transmembrane region" description="Helical" evidence="6">
    <location>
        <begin position="171"/>
        <end position="192"/>
    </location>
</feature>
<evidence type="ECO:0000256" key="2">
    <source>
        <dbReference type="ARBA" id="ARBA00022692"/>
    </source>
</evidence>
<evidence type="ECO:0008006" key="9">
    <source>
        <dbReference type="Google" id="ProtNLM"/>
    </source>
</evidence>
<organism evidence="7 8">
    <name type="scientific">Trematosphaeria pertusa</name>
    <dbReference type="NCBI Taxonomy" id="390896"/>
    <lineage>
        <taxon>Eukaryota</taxon>
        <taxon>Fungi</taxon>
        <taxon>Dikarya</taxon>
        <taxon>Ascomycota</taxon>
        <taxon>Pezizomycotina</taxon>
        <taxon>Dothideomycetes</taxon>
        <taxon>Pleosporomycetidae</taxon>
        <taxon>Pleosporales</taxon>
        <taxon>Massarineae</taxon>
        <taxon>Trematosphaeriaceae</taxon>
        <taxon>Trematosphaeria</taxon>
    </lineage>
</organism>
<feature type="transmembrane region" description="Helical" evidence="6">
    <location>
        <begin position="53"/>
        <end position="74"/>
    </location>
</feature>
<keyword evidence="3 6" id="KW-1133">Transmembrane helix</keyword>
<dbReference type="EMBL" id="ML987210">
    <property type="protein sequence ID" value="KAF2241742.1"/>
    <property type="molecule type" value="Genomic_DNA"/>
</dbReference>
<proteinExistence type="inferred from homology"/>
<evidence type="ECO:0000256" key="6">
    <source>
        <dbReference type="SAM" id="Phobius"/>
    </source>
</evidence>
<reference evidence="7" key="1">
    <citation type="journal article" date="2020" name="Stud. Mycol.">
        <title>101 Dothideomycetes genomes: a test case for predicting lifestyles and emergence of pathogens.</title>
        <authorList>
            <person name="Haridas S."/>
            <person name="Albert R."/>
            <person name="Binder M."/>
            <person name="Bloem J."/>
            <person name="Labutti K."/>
            <person name="Salamov A."/>
            <person name="Andreopoulos B."/>
            <person name="Baker S."/>
            <person name="Barry K."/>
            <person name="Bills G."/>
            <person name="Bluhm B."/>
            <person name="Cannon C."/>
            <person name="Castanera R."/>
            <person name="Culley D."/>
            <person name="Daum C."/>
            <person name="Ezra D."/>
            <person name="Gonzalez J."/>
            <person name="Henrissat B."/>
            <person name="Kuo A."/>
            <person name="Liang C."/>
            <person name="Lipzen A."/>
            <person name="Lutzoni F."/>
            <person name="Magnuson J."/>
            <person name="Mondo S."/>
            <person name="Nolan M."/>
            <person name="Ohm R."/>
            <person name="Pangilinan J."/>
            <person name="Park H.-J."/>
            <person name="Ramirez L."/>
            <person name="Alfaro M."/>
            <person name="Sun H."/>
            <person name="Tritt A."/>
            <person name="Yoshinaga Y."/>
            <person name="Zwiers L.-H."/>
            <person name="Turgeon B."/>
            <person name="Goodwin S."/>
            <person name="Spatafora J."/>
            <person name="Crous P."/>
            <person name="Grigoriev I."/>
        </authorList>
    </citation>
    <scope>NUCLEOTIDE SEQUENCE</scope>
    <source>
        <strain evidence="7">CBS 122368</strain>
    </source>
</reference>
<dbReference type="OrthoDB" id="5343383at2759"/>
<dbReference type="Pfam" id="PF08592">
    <property type="entry name" value="Anthrone_oxy"/>
    <property type="match status" value="1"/>
</dbReference>
<feature type="transmembrane region" description="Helical" evidence="6">
    <location>
        <begin position="86"/>
        <end position="105"/>
    </location>
</feature>
<dbReference type="GeneID" id="54587471"/>
<name>A0A6A6HVI5_9PLEO</name>
<protein>
    <recommendedName>
        <fullName evidence="9">DUF1772-domain-containing protein</fullName>
    </recommendedName>
</protein>
<dbReference type="RefSeq" id="XP_033676746.1">
    <property type="nucleotide sequence ID" value="XM_033834141.1"/>
</dbReference>
<dbReference type="PANTHER" id="PTHR35042">
    <property type="entry name" value="ANTHRONE OXYGENASE ENCC"/>
    <property type="match status" value="1"/>
</dbReference>
<comment type="similarity">
    <text evidence="5">Belongs to the anthrone oxygenase family.</text>
</comment>
<dbReference type="GO" id="GO:0016020">
    <property type="term" value="C:membrane"/>
    <property type="evidence" value="ECO:0007669"/>
    <property type="project" value="UniProtKB-SubCell"/>
</dbReference>
<sequence>MDDPRILRVAQIVGITAPAIYSSFTFAYSYAVVPPLVAHAPEKLLAKQWLQAYQYASTYVPPLILSGTICNALLAYSSPTLGLKLLYGSAAALVWVIIPVTLFYFEPNVNGSGKWKAQKLLQEDGYYMREQKGRFPSPEVHTATPEARRWAEAVAMRDIVKKWARLNAGRFVVTAIAMLLSATATCTWGTGLP</sequence>
<gene>
    <name evidence="7" type="ORF">BU26DRAFT_571493</name>
</gene>
<evidence type="ECO:0000256" key="3">
    <source>
        <dbReference type="ARBA" id="ARBA00022989"/>
    </source>
</evidence>
<accession>A0A6A6HVI5</accession>
<dbReference type="InterPro" id="IPR013901">
    <property type="entry name" value="Anthrone_oxy"/>
</dbReference>
<keyword evidence="4 6" id="KW-0472">Membrane</keyword>
<evidence type="ECO:0000313" key="7">
    <source>
        <dbReference type="EMBL" id="KAF2241742.1"/>
    </source>
</evidence>
<evidence type="ECO:0000313" key="8">
    <source>
        <dbReference type="Proteomes" id="UP000800094"/>
    </source>
</evidence>